<evidence type="ECO:0000256" key="1">
    <source>
        <dbReference type="SAM" id="MobiDB-lite"/>
    </source>
</evidence>
<feature type="region of interest" description="Disordered" evidence="1">
    <location>
        <begin position="1"/>
        <end position="21"/>
    </location>
</feature>
<organism evidence="2 3">
    <name type="scientific">Cupriavidus taiwanensis</name>
    <dbReference type="NCBI Taxonomy" id="164546"/>
    <lineage>
        <taxon>Bacteria</taxon>
        <taxon>Pseudomonadati</taxon>
        <taxon>Pseudomonadota</taxon>
        <taxon>Betaproteobacteria</taxon>
        <taxon>Burkholderiales</taxon>
        <taxon>Burkholderiaceae</taxon>
        <taxon>Cupriavidus</taxon>
    </lineage>
</organism>
<comment type="caution">
    <text evidence="2">The sequence shown here is derived from an EMBL/GenBank/DDBJ whole genome shotgun (WGS) entry which is preliminary data.</text>
</comment>
<evidence type="ECO:0000313" key="2">
    <source>
        <dbReference type="EMBL" id="SPC06317.1"/>
    </source>
</evidence>
<dbReference type="AlphaFoldDB" id="A0A7Z7NJE6"/>
<dbReference type="Proteomes" id="UP000257139">
    <property type="component" value="Chromosome CBM2594_a"/>
</dbReference>
<accession>A0A7Z7NJE6</accession>
<gene>
    <name evidence="2" type="ORF">CBM2594_A10228</name>
</gene>
<reference evidence="2 3" key="1">
    <citation type="submission" date="2018-01" db="EMBL/GenBank/DDBJ databases">
        <authorList>
            <person name="Clerissi C."/>
        </authorList>
    </citation>
    <scope>NUCLEOTIDE SEQUENCE [LARGE SCALE GENOMIC DNA]</scope>
    <source>
        <strain evidence="2">Cupriavidus taiwanensis STM 6021</strain>
    </source>
</reference>
<proteinExistence type="predicted"/>
<dbReference type="EMBL" id="OGUU01000001">
    <property type="protein sequence ID" value="SPC06317.1"/>
    <property type="molecule type" value="Genomic_DNA"/>
</dbReference>
<name>A0A7Z7NJE6_9BURK</name>
<sequence length="21" mass="2258">MTTSQAVPPAPDVHRAKVPVR</sequence>
<evidence type="ECO:0000313" key="3">
    <source>
        <dbReference type="Proteomes" id="UP000257139"/>
    </source>
</evidence>
<protein>
    <submittedName>
        <fullName evidence="2">Uncharacterized protein</fullName>
    </submittedName>
</protein>